<keyword evidence="8" id="KW-0812">Transmembrane</keyword>
<comment type="caution">
    <text evidence="9">The sequence shown here is derived from an EMBL/GenBank/DDBJ whole genome shotgun (WGS) entry which is preliminary data.</text>
</comment>
<organism evidence="9 10">
    <name type="scientific">Smittium megazygosporum</name>
    <dbReference type="NCBI Taxonomy" id="133381"/>
    <lineage>
        <taxon>Eukaryota</taxon>
        <taxon>Fungi</taxon>
        <taxon>Fungi incertae sedis</taxon>
        <taxon>Zoopagomycota</taxon>
        <taxon>Kickxellomycotina</taxon>
        <taxon>Harpellomycetes</taxon>
        <taxon>Harpellales</taxon>
        <taxon>Legeriomycetaceae</taxon>
        <taxon>Smittium</taxon>
    </lineage>
</organism>
<accession>A0A2T9Z8R8</accession>
<keyword evidence="5" id="KW-0539">Nucleus</keyword>
<keyword evidence="4" id="KW-0804">Transcription</keyword>
<dbReference type="FunFam" id="1.10.20.10:FF:000023">
    <property type="entry name" value="transcription initiation protein SPT3 homolog"/>
    <property type="match status" value="1"/>
</dbReference>
<evidence type="ECO:0000313" key="9">
    <source>
        <dbReference type="EMBL" id="PVV00996.1"/>
    </source>
</evidence>
<proteinExistence type="inferred from homology"/>
<dbReference type="SUPFAM" id="SSF47113">
    <property type="entry name" value="Histone-fold"/>
    <property type="match status" value="1"/>
</dbReference>
<dbReference type="GO" id="GO:0003712">
    <property type="term" value="F:transcription coregulator activity"/>
    <property type="evidence" value="ECO:0007669"/>
    <property type="project" value="TreeGrafter"/>
</dbReference>
<feature type="transmembrane region" description="Helical" evidence="8">
    <location>
        <begin position="75"/>
        <end position="93"/>
    </location>
</feature>
<dbReference type="Gene3D" id="1.10.20.10">
    <property type="entry name" value="Histone, subunit A"/>
    <property type="match status" value="1"/>
</dbReference>
<dbReference type="InterPro" id="IPR003195">
    <property type="entry name" value="TFIID_TAF13"/>
</dbReference>
<comment type="similarity">
    <text evidence="6">Belongs to the SPT3 family.</text>
</comment>
<keyword evidence="10" id="KW-1185">Reference proteome</keyword>
<evidence type="ECO:0000256" key="2">
    <source>
        <dbReference type="ARBA" id="ARBA00023015"/>
    </source>
</evidence>
<protein>
    <recommendedName>
        <fullName evidence="11">Transcription initiation protein SPT3</fullName>
    </recommendedName>
</protein>
<dbReference type="InterPro" id="IPR009072">
    <property type="entry name" value="Histone-fold"/>
</dbReference>
<dbReference type="GO" id="GO:0005634">
    <property type="term" value="C:nucleus"/>
    <property type="evidence" value="ECO:0007669"/>
    <property type="project" value="UniProtKB-SubCell"/>
</dbReference>
<reference evidence="9 10" key="1">
    <citation type="journal article" date="2018" name="MBio">
        <title>Comparative Genomics Reveals the Core Gene Toolbox for the Fungus-Insect Symbiosis.</title>
        <authorList>
            <person name="Wang Y."/>
            <person name="Stata M."/>
            <person name="Wang W."/>
            <person name="Stajich J.E."/>
            <person name="White M.M."/>
            <person name="Moncalvo J.M."/>
        </authorList>
    </citation>
    <scope>NUCLEOTIDE SEQUENCE [LARGE SCALE GENOMIC DNA]</scope>
    <source>
        <strain evidence="9 10">SC-DP-2</strain>
    </source>
</reference>
<evidence type="ECO:0000313" key="10">
    <source>
        <dbReference type="Proteomes" id="UP000245609"/>
    </source>
</evidence>
<keyword evidence="8" id="KW-0472">Membrane</keyword>
<feature type="region of interest" description="Disordered" evidence="7">
    <location>
        <begin position="386"/>
        <end position="410"/>
    </location>
</feature>
<evidence type="ECO:0000256" key="3">
    <source>
        <dbReference type="ARBA" id="ARBA00023159"/>
    </source>
</evidence>
<evidence type="ECO:0000256" key="7">
    <source>
        <dbReference type="SAM" id="MobiDB-lite"/>
    </source>
</evidence>
<dbReference type="OrthoDB" id="66982at2759"/>
<dbReference type="GO" id="GO:0046982">
    <property type="term" value="F:protein heterodimerization activity"/>
    <property type="evidence" value="ECO:0007669"/>
    <property type="project" value="InterPro"/>
</dbReference>
<dbReference type="PANTHER" id="PTHR11380">
    <property type="entry name" value="TRANSCRIPTION INITIATION FACTOR TFIID/SUPT3-RELATED"/>
    <property type="match status" value="1"/>
</dbReference>
<dbReference type="AlphaFoldDB" id="A0A2T9Z8R8"/>
<dbReference type="CDD" id="cd22926">
    <property type="entry name" value="HFD_SPT3"/>
    <property type="match status" value="1"/>
</dbReference>
<evidence type="ECO:0000256" key="6">
    <source>
        <dbReference type="ARBA" id="ARBA00061274"/>
    </source>
</evidence>
<gene>
    <name evidence="9" type="ORF">BB560_004609</name>
</gene>
<dbReference type="GO" id="GO:0006366">
    <property type="term" value="P:transcription by RNA polymerase II"/>
    <property type="evidence" value="ECO:0007669"/>
    <property type="project" value="InterPro"/>
</dbReference>
<evidence type="ECO:0000256" key="8">
    <source>
        <dbReference type="SAM" id="Phobius"/>
    </source>
</evidence>
<name>A0A2T9Z8R8_9FUNG</name>
<feature type="compositionally biased region" description="Low complexity" evidence="7">
    <location>
        <begin position="394"/>
        <end position="406"/>
    </location>
</feature>
<dbReference type="GO" id="GO:0006357">
    <property type="term" value="P:regulation of transcription by RNA polymerase II"/>
    <property type="evidence" value="ECO:0007669"/>
    <property type="project" value="UniProtKB-ARBA"/>
</dbReference>
<sequence length="467" mass="54328">MYSESNMIELAKRYVLKNQIYLNLVFFSTFLKTSKQRSVAYFVLIVLGVLERTLSLLSDLIPVTIGKPWLIVPRIIIYFVVTMLRYALMIAIMTGYIPLFMVIVSGLAIGQLIVEVSRYLIKARKFRMKKDAMKSDSTSTDIGVVRNPSLVNESKYKYLSEIQQMMFVFGEVQDPLIETTMLIEDILRSQVVEICIQAAAQAQLRGSRFISSEDLIFLIRHDRQKVSRLTEFLSWKDVRKNVKDREDAGDDIIDETEDKQEKTKKAKIKLFWELADSFAENIPQEMEDTDDEELYAKEESLRRLKAADDITKKMTRDEYVHYSECRQASFTYRKGKRFRDWINIQAYIDMKANDDIIDILGFLAFEMVLKLTETALQIKQKFEYAHSKSDTSNRKNPQLNNNQNSKGKYSSIGTGNQNQVFLFSGPQINRTPLLAEHIQEAFRQFQYRPQPFRNFRGGLQRTNVSLI</sequence>
<dbReference type="STRING" id="133381.A0A2T9Z8R8"/>
<dbReference type="EMBL" id="MBFS01001460">
    <property type="protein sequence ID" value="PVV00996.1"/>
    <property type="molecule type" value="Genomic_DNA"/>
</dbReference>
<comment type="subcellular location">
    <subcellularLocation>
        <location evidence="1">Nucleus</location>
    </subcellularLocation>
</comment>
<evidence type="ECO:0000256" key="5">
    <source>
        <dbReference type="ARBA" id="ARBA00023242"/>
    </source>
</evidence>
<feature type="transmembrane region" description="Helical" evidence="8">
    <location>
        <begin position="99"/>
        <end position="121"/>
    </location>
</feature>
<dbReference type="Proteomes" id="UP000245609">
    <property type="component" value="Unassembled WGS sequence"/>
</dbReference>
<keyword evidence="3" id="KW-0010">Activator</keyword>
<evidence type="ECO:0008006" key="11">
    <source>
        <dbReference type="Google" id="ProtNLM"/>
    </source>
</evidence>
<dbReference type="Pfam" id="PF02269">
    <property type="entry name" value="TFIID-18kDa"/>
    <property type="match status" value="1"/>
</dbReference>
<evidence type="ECO:0000256" key="4">
    <source>
        <dbReference type="ARBA" id="ARBA00023163"/>
    </source>
</evidence>
<keyword evidence="8" id="KW-1133">Transmembrane helix</keyword>
<keyword evidence="2" id="KW-0805">Transcription regulation</keyword>
<dbReference type="PANTHER" id="PTHR11380:SF16">
    <property type="entry name" value="TRANSCRIPTION INITIATION PROTEIN SPT3 HOMOLOG"/>
    <property type="match status" value="1"/>
</dbReference>
<feature type="transmembrane region" description="Helical" evidence="8">
    <location>
        <begin position="39"/>
        <end position="63"/>
    </location>
</feature>
<dbReference type="GO" id="GO:0000124">
    <property type="term" value="C:SAGA complex"/>
    <property type="evidence" value="ECO:0007669"/>
    <property type="project" value="UniProtKB-ARBA"/>
</dbReference>
<evidence type="ECO:0000256" key="1">
    <source>
        <dbReference type="ARBA" id="ARBA00004123"/>
    </source>
</evidence>